<dbReference type="AlphaFoldDB" id="A0A067QKV7"/>
<evidence type="ECO:0000313" key="1">
    <source>
        <dbReference type="EMBL" id="KDR08601.1"/>
    </source>
</evidence>
<dbReference type="InParanoid" id="A0A067QKV7"/>
<protein>
    <submittedName>
        <fullName evidence="1">Uncharacterized protein</fullName>
    </submittedName>
</protein>
<dbReference type="EMBL" id="KK853315">
    <property type="protein sequence ID" value="KDR08601.1"/>
    <property type="molecule type" value="Genomic_DNA"/>
</dbReference>
<organism evidence="1 2">
    <name type="scientific">Zootermopsis nevadensis</name>
    <name type="common">Dampwood termite</name>
    <dbReference type="NCBI Taxonomy" id="136037"/>
    <lineage>
        <taxon>Eukaryota</taxon>
        <taxon>Metazoa</taxon>
        <taxon>Ecdysozoa</taxon>
        <taxon>Arthropoda</taxon>
        <taxon>Hexapoda</taxon>
        <taxon>Insecta</taxon>
        <taxon>Pterygota</taxon>
        <taxon>Neoptera</taxon>
        <taxon>Polyneoptera</taxon>
        <taxon>Dictyoptera</taxon>
        <taxon>Blattodea</taxon>
        <taxon>Blattoidea</taxon>
        <taxon>Termitoidae</taxon>
        <taxon>Termopsidae</taxon>
        <taxon>Zootermopsis</taxon>
    </lineage>
</organism>
<proteinExistence type="predicted"/>
<gene>
    <name evidence="1" type="ORF">L798_01489</name>
</gene>
<keyword evidence="2" id="KW-1185">Reference proteome</keyword>
<accession>A0A067QKV7</accession>
<evidence type="ECO:0000313" key="2">
    <source>
        <dbReference type="Proteomes" id="UP000027135"/>
    </source>
</evidence>
<name>A0A067QKV7_ZOONE</name>
<sequence length="104" mass="11631">MFVEFIPTSIPTIKDHMLSVVLRYSASAGRLLLVLAMSGYSPELPSLPHPSLVSVSLYLLSSSEEELSSRWQQDPRISKTPLRTTCSILFYVSRFCIRDQPLGA</sequence>
<dbReference type="Proteomes" id="UP000027135">
    <property type="component" value="Unassembled WGS sequence"/>
</dbReference>
<reference evidence="1 2" key="1">
    <citation type="journal article" date="2014" name="Nat. Commun.">
        <title>Molecular traces of alternative social organization in a termite genome.</title>
        <authorList>
            <person name="Terrapon N."/>
            <person name="Li C."/>
            <person name="Robertson H.M."/>
            <person name="Ji L."/>
            <person name="Meng X."/>
            <person name="Booth W."/>
            <person name="Chen Z."/>
            <person name="Childers C.P."/>
            <person name="Glastad K.M."/>
            <person name="Gokhale K."/>
            <person name="Gowin J."/>
            <person name="Gronenberg W."/>
            <person name="Hermansen R.A."/>
            <person name="Hu H."/>
            <person name="Hunt B.G."/>
            <person name="Huylmans A.K."/>
            <person name="Khalil S.M."/>
            <person name="Mitchell R.D."/>
            <person name="Munoz-Torres M.C."/>
            <person name="Mustard J.A."/>
            <person name="Pan H."/>
            <person name="Reese J.T."/>
            <person name="Scharf M.E."/>
            <person name="Sun F."/>
            <person name="Vogel H."/>
            <person name="Xiao J."/>
            <person name="Yang W."/>
            <person name="Yang Z."/>
            <person name="Yang Z."/>
            <person name="Zhou J."/>
            <person name="Zhu J."/>
            <person name="Brent C.S."/>
            <person name="Elsik C.G."/>
            <person name="Goodisman M.A."/>
            <person name="Liberles D.A."/>
            <person name="Roe R.M."/>
            <person name="Vargo E.L."/>
            <person name="Vilcinskas A."/>
            <person name="Wang J."/>
            <person name="Bornberg-Bauer E."/>
            <person name="Korb J."/>
            <person name="Zhang G."/>
            <person name="Liebig J."/>
        </authorList>
    </citation>
    <scope>NUCLEOTIDE SEQUENCE [LARGE SCALE GENOMIC DNA]</scope>
    <source>
        <tissue evidence="1">Whole organism</tissue>
    </source>
</reference>